<protein>
    <submittedName>
        <fullName evidence="2">DinB family protein</fullName>
    </submittedName>
</protein>
<dbReference type="EMBL" id="JBHULY010000005">
    <property type="protein sequence ID" value="MFD2725092.1"/>
    <property type="molecule type" value="Genomic_DNA"/>
</dbReference>
<evidence type="ECO:0000313" key="2">
    <source>
        <dbReference type="EMBL" id="MFD2725092.1"/>
    </source>
</evidence>
<proteinExistence type="predicted"/>
<dbReference type="Pfam" id="PF12867">
    <property type="entry name" value="DinB_2"/>
    <property type="match status" value="1"/>
</dbReference>
<organism evidence="2 3">
    <name type="scientific">Hyunsoonleella rubra</name>
    <dbReference type="NCBI Taxonomy" id="1737062"/>
    <lineage>
        <taxon>Bacteria</taxon>
        <taxon>Pseudomonadati</taxon>
        <taxon>Bacteroidota</taxon>
        <taxon>Flavobacteriia</taxon>
        <taxon>Flavobacteriales</taxon>
        <taxon>Flavobacteriaceae</taxon>
    </lineage>
</organism>
<reference evidence="3" key="1">
    <citation type="journal article" date="2019" name="Int. J. Syst. Evol. Microbiol.">
        <title>The Global Catalogue of Microorganisms (GCM) 10K type strain sequencing project: providing services to taxonomists for standard genome sequencing and annotation.</title>
        <authorList>
            <consortium name="The Broad Institute Genomics Platform"/>
            <consortium name="The Broad Institute Genome Sequencing Center for Infectious Disease"/>
            <person name="Wu L."/>
            <person name="Ma J."/>
        </authorList>
    </citation>
    <scope>NUCLEOTIDE SEQUENCE [LARGE SCALE GENOMIC DNA]</scope>
    <source>
        <strain evidence="3">KCTC 42398</strain>
    </source>
</reference>
<dbReference type="InterPro" id="IPR024775">
    <property type="entry name" value="DinB-like"/>
</dbReference>
<feature type="domain" description="DinB-like" evidence="1">
    <location>
        <begin position="9"/>
        <end position="147"/>
    </location>
</feature>
<dbReference type="Proteomes" id="UP001597476">
    <property type="component" value="Unassembled WGS sequence"/>
</dbReference>
<accession>A0ABW5T751</accession>
<dbReference type="SUPFAM" id="SSF109854">
    <property type="entry name" value="DinB/YfiT-like putative metalloenzymes"/>
    <property type="match status" value="1"/>
</dbReference>
<dbReference type="InterPro" id="IPR034660">
    <property type="entry name" value="DinB/YfiT-like"/>
</dbReference>
<name>A0ABW5T751_9FLAO</name>
<dbReference type="RefSeq" id="WP_380288739.1">
    <property type="nucleotide sequence ID" value="NZ_JBHULY010000005.1"/>
</dbReference>
<evidence type="ECO:0000313" key="3">
    <source>
        <dbReference type="Proteomes" id="UP001597476"/>
    </source>
</evidence>
<evidence type="ECO:0000259" key="1">
    <source>
        <dbReference type="Pfam" id="PF12867"/>
    </source>
</evidence>
<keyword evidence="3" id="KW-1185">Reference proteome</keyword>
<gene>
    <name evidence="2" type="ORF">ACFSR8_02615</name>
</gene>
<dbReference type="Gene3D" id="1.20.120.450">
    <property type="entry name" value="dinb family like domain"/>
    <property type="match status" value="1"/>
</dbReference>
<comment type="caution">
    <text evidence="2">The sequence shown here is derived from an EMBL/GenBank/DDBJ whole genome shotgun (WGS) entry which is preliminary data.</text>
</comment>
<sequence length="169" mass="20325">MAIRKIIIQLENNKNVFKNLLKEIPEPQYLWRPKPEKWCLLEIVCHLLDEEIYDFRTRVIRALENPEKELVPIDPEGWVKTRNYSSKDYDNTLKLFLNERDASVRCLKQQTDADWSRALRHPQLGELSAELFLRNWLAHDYLHIRQILRYKFELLKSSSDIDLNYAGNW</sequence>